<keyword evidence="2" id="KW-1185">Reference proteome</keyword>
<accession>A0A6I4U6U7</accession>
<comment type="caution">
    <text evidence="1">The sequence shown here is derived from an EMBL/GenBank/DDBJ whole genome shotgun (WGS) entry which is preliminary data.</text>
</comment>
<gene>
    <name evidence="1" type="ORF">GRI68_07470</name>
</gene>
<evidence type="ECO:0000313" key="1">
    <source>
        <dbReference type="EMBL" id="MXP10017.1"/>
    </source>
</evidence>
<reference evidence="1 2" key="1">
    <citation type="submission" date="2019-12" db="EMBL/GenBank/DDBJ databases">
        <title>Genomic-based taxomic classification of the family Erythrobacteraceae.</title>
        <authorList>
            <person name="Xu L."/>
        </authorList>
    </citation>
    <scope>NUCLEOTIDE SEQUENCE [LARGE SCALE GENOMIC DNA]</scope>
    <source>
        <strain evidence="1 2">LMG 29519</strain>
    </source>
</reference>
<dbReference type="SMART" id="SM00028">
    <property type="entry name" value="TPR"/>
    <property type="match status" value="2"/>
</dbReference>
<dbReference type="Gene3D" id="1.25.40.10">
    <property type="entry name" value="Tetratricopeptide repeat domain"/>
    <property type="match status" value="2"/>
</dbReference>
<evidence type="ECO:0008006" key="3">
    <source>
        <dbReference type="Google" id="ProtNLM"/>
    </source>
</evidence>
<dbReference type="SUPFAM" id="SSF48452">
    <property type="entry name" value="TPR-like"/>
    <property type="match status" value="2"/>
</dbReference>
<dbReference type="RefSeq" id="WP_160616669.1">
    <property type="nucleotide sequence ID" value="NZ_WTYR01000001.1"/>
</dbReference>
<sequence length="348" mass="38021">MLIVSAGPAAAQSALPAEDFRDRQDRFLDLVEAGDIEQAGTQFDDWIAACEAGRLARRDCVGLHSALALLWSNNGRIEQAGHHADRATELALIDADGDPAAAVLALIMKGNILREKKRWANALAAFERATELAARAATRAPDDGIDHERLVHAAETWKATALVDLERNAEAYPVLLEVEQYARDNRAMSNFDMGALHYRMAIASRGLGEYARALDHLELAQAFMPMPFSASVDTYGADIASERALAQDAMGRTGQAEASHRVAARKALSLADRRAGDAVRIIAAAAAFAQRNDHHREAYALFRKARQVGRSDMERNYLTQDTGAMEAARRLRPVILGSIRTAWELSQP</sequence>
<proteinExistence type="predicted"/>
<name>A0A6I4U6U7_9SPHN</name>
<dbReference type="InterPro" id="IPR019734">
    <property type="entry name" value="TPR_rpt"/>
</dbReference>
<dbReference type="Proteomes" id="UP000429229">
    <property type="component" value="Unassembled WGS sequence"/>
</dbReference>
<evidence type="ECO:0000313" key="2">
    <source>
        <dbReference type="Proteomes" id="UP000429229"/>
    </source>
</evidence>
<organism evidence="1 2">
    <name type="scientific">Alteriqipengyuania halimionae</name>
    <dbReference type="NCBI Taxonomy" id="1926630"/>
    <lineage>
        <taxon>Bacteria</taxon>
        <taxon>Pseudomonadati</taxon>
        <taxon>Pseudomonadota</taxon>
        <taxon>Alphaproteobacteria</taxon>
        <taxon>Sphingomonadales</taxon>
        <taxon>Erythrobacteraceae</taxon>
        <taxon>Alteriqipengyuania</taxon>
    </lineage>
</organism>
<dbReference type="AlphaFoldDB" id="A0A6I4U6U7"/>
<dbReference type="EMBL" id="WTYR01000001">
    <property type="protein sequence ID" value="MXP10017.1"/>
    <property type="molecule type" value="Genomic_DNA"/>
</dbReference>
<dbReference type="InterPro" id="IPR011990">
    <property type="entry name" value="TPR-like_helical_dom_sf"/>
</dbReference>
<protein>
    <recommendedName>
        <fullName evidence="3">Tetratricopeptide repeat protein</fullName>
    </recommendedName>
</protein>